<evidence type="ECO:0000313" key="3">
    <source>
        <dbReference type="WBParaSite" id="jg2758"/>
    </source>
</evidence>
<feature type="signal peptide" evidence="1">
    <location>
        <begin position="1"/>
        <end position="27"/>
    </location>
</feature>
<keyword evidence="1" id="KW-0732">Signal</keyword>
<dbReference type="Proteomes" id="UP000887574">
    <property type="component" value="Unplaced"/>
</dbReference>
<feature type="chain" id="PRO_5036676009" evidence="1">
    <location>
        <begin position="28"/>
        <end position="241"/>
    </location>
</feature>
<protein>
    <submittedName>
        <fullName evidence="3">Uncharacterized protein</fullName>
    </submittedName>
</protein>
<evidence type="ECO:0000313" key="2">
    <source>
        <dbReference type="Proteomes" id="UP000887574"/>
    </source>
</evidence>
<dbReference type="WBParaSite" id="jg2758">
    <property type="protein sequence ID" value="jg2758"/>
    <property type="gene ID" value="jg2758"/>
</dbReference>
<sequence>MPIATIIQPSMLLCYFMCLVLMSCVDSAVPLSSSLDSPPTTANLVDLLRMANFGDTQFENFDKRRSRELFGKRSLGVDGGGYERSSRRSHELFGKRSDPVMMQEEQENEQPIIDKLREASAFLNQEENSRDGNALNFLVFSGYPSHFPNSKLLINKLQQRIMASSPVNTVEELQPKVVLKRRNRELFGKRSTIAPGAPLEELSDIDESQLNALLSFLSVANKHQQTRQRRARRGELFGRRR</sequence>
<evidence type="ECO:0000256" key="1">
    <source>
        <dbReference type="SAM" id="SignalP"/>
    </source>
</evidence>
<reference evidence="3" key="1">
    <citation type="submission" date="2022-11" db="UniProtKB">
        <authorList>
            <consortium name="WormBaseParasite"/>
        </authorList>
    </citation>
    <scope>IDENTIFICATION</scope>
</reference>
<organism evidence="2 3">
    <name type="scientific">Ditylenchus dipsaci</name>
    <dbReference type="NCBI Taxonomy" id="166011"/>
    <lineage>
        <taxon>Eukaryota</taxon>
        <taxon>Metazoa</taxon>
        <taxon>Ecdysozoa</taxon>
        <taxon>Nematoda</taxon>
        <taxon>Chromadorea</taxon>
        <taxon>Rhabditida</taxon>
        <taxon>Tylenchina</taxon>
        <taxon>Tylenchomorpha</taxon>
        <taxon>Sphaerularioidea</taxon>
        <taxon>Anguinidae</taxon>
        <taxon>Anguininae</taxon>
        <taxon>Ditylenchus</taxon>
    </lineage>
</organism>
<dbReference type="AlphaFoldDB" id="A0A915E5G2"/>
<accession>A0A915E5G2</accession>
<keyword evidence="2" id="KW-1185">Reference proteome</keyword>
<name>A0A915E5G2_9BILA</name>
<proteinExistence type="predicted"/>